<keyword evidence="11" id="KW-1185">Reference proteome</keyword>
<keyword evidence="6" id="KW-0732">Signal</keyword>
<dbReference type="GO" id="GO:0030246">
    <property type="term" value="F:carbohydrate binding"/>
    <property type="evidence" value="ECO:0007669"/>
    <property type="project" value="InterPro"/>
</dbReference>
<gene>
    <name evidence="10" type="ORF">FPE01S_03_05470</name>
</gene>
<dbReference type="InterPro" id="IPR019563">
    <property type="entry name" value="GH97_catalytic"/>
</dbReference>
<evidence type="ECO:0000256" key="2">
    <source>
        <dbReference type="ARBA" id="ARBA00011245"/>
    </source>
</evidence>
<evidence type="ECO:0000313" key="10">
    <source>
        <dbReference type="EMBL" id="GAO44510.1"/>
    </source>
</evidence>
<name>A0A0E9N590_9BACT</name>
<feature type="domain" description="Glycosyl-hydrolase 97 catalytic" evidence="7">
    <location>
        <begin position="326"/>
        <end position="468"/>
    </location>
</feature>
<dbReference type="Pfam" id="PF14509">
    <property type="entry name" value="GH97_C"/>
    <property type="match status" value="1"/>
</dbReference>
<feature type="signal peptide" evidence="6">
    <location>
        <begin position="1"/>
        <end position="22"/>
    </location>
</feature>
<dbReference type="EMBL" id="BBWV01000003">
    <property type="protein sequence ID" value="GAO44510.1"/>
    <property type="molecule type" value="Genomic_DNA"/>
</dbReference>
<evidence type="ECO:0000259" key="7">
    <source>
        <dbReference type="Pfam" id="PF10566"/>
    </source>
</evidence>
<dbReference type="PANTHER" id="PTHR35803">
    <property type="entry name" value="GLUCAN 1,4-ALPHA-GLUCOSIDASE SUSB-RELATED"/>
    <property type="match status" value="1"/>
</dbReference>
<dbReference type="InterPro" id="IPR013785">
    <property type="entry name" value="Aldolase_TIM"/>
</dbReference>
<feature type="domain" description="Glycosyl-hydrolase 97 N-terminal" evidence="8">
    <location>
        <begin position="29"/>
        <end position="298"/>
    </location>
</feature>
<dbReference type="PANTHER" id="PTHR35803:SF2">
    <property type="entry name" value="RETAINING ALPHA-GALACTOSIDASE"/>
    <property type="match status" value="1"/>
</dbReference>
<evidence type="ECO:0000256" key="3">
    <source>
        <dbReference type="ARBA" id="ARBA00022801"/>
    </source>
</evidence>
<protein>
    <submittedName>
        <fullName evidence="10">Putative alpha-galactosidase</fullName>
    </submittedName>
</protein>
<dbReference type="SUPFAM" id="SSF51445">
    <property type="entry name" value="(Trans)glycosidases"/>
    <property type="match status" value="1"/>
</dbReference>
<evidence type="ECO:0000256" key="4">
    <source>
        <dbReference type="ARBA" id="ARBA00022837"/>
    </source>
</evidence>
<dbReference type="Gene3D" id="2.70.98.10">
    <property type="match status" value="1"/>
</dbReference>
<keyword evidence="4" id="KW-0106">Calcium</keyword>
<feature type="chain" id="PRO_5002430040" evidence="6">
    <location>
        <begin position="23"/>
        <end position="666"/>
    </location>
</feature>
<dbReference type="Gene3D" id="2.60.40.1180">
    <property type="entry name" value="Golgi alpha-mannosidase II"/>
    <property type="match status" value="1"/>
</dbReference>
<reference evidence="10 11" key="1">
    <citation type="submission" date="2015-04" db="EMBL/GenBank/DDBJ databases">
        <title>Whole genome shotgun sequence of Flavihumibacter petaseus NBRC 106054.</title>
        <authorList>
            <person name="Miyazawa S."/>
            <person name="Hosoyama A."/>
            <person name="Hashimoto M."/>
            <person name="Noguchi M."/>
            <person name="Tsuchikane K."/>
            <person name="Ohji S."/>
            <person name="Yamazoe A."/>
            <person name="Ichikawa N."/>
            <person name="Kimura A."/>
            <person name="Fujita N."/>
        </authorList>
    </citation>
    <scope>NUCLEOTIDE SEQUENCE [LARGE SCALE GENOMIC DNA]</scope>
    <source>
        <strain evidence="10 11">NBRC 106054</strain>
    </source>
</reference>
<keyword evidence="5" id="KW-0326">Glycosidase</keyword>
<evidence type="ECO:0000256" key="1">
    <source>
        <dbReference type="ARBA" id="ARBA00001913"/>
    </source>
</evidence>
<comment type="caution">
    <text evidence="10">The sequence shown here is derived from an EMBL/GenBank/DDBJ whole genome shotgun (WGS) entry which is preliminary data.</text>
</comment>
<organism evidence="10 11">
    <name type="scientific">Flavihumibacter petaseus NBRC 106054</name>
    <dbReference type="NCBI Taxonomy" id="1220578"/>
    <lineage>
        <taxon>Bacteria</taxon>
        <taxon>Pseudomonadati</taxon>
        <taxon>Bacteroidota</taxon>
        <taxon>Chitinophagia</taxon>
        <taxon>Chitinophagales</taxon>
        <taxon>Chitinophagaceae</taxon>
        <taxon>Flavihumibacter</taxon>
    </lineage>
</organism>
<dbReference type="Pfam" id="PF10566">
    <property type="entry name" value="Glyco_hydro_97"/>
    <property type="match status" value="1"/>
</dbReference>
<keyword evidence="3" id="KW-0378">Hydrolase</keyword>
<dbReference type="AlphaFoldDB" id="A0A0E9N590"/>
<feature type="domain" description="Glycosyl-hydrolase 97 C-terminal oligomerisation" evidence="9">
    <location>
        <begin position="567"/>
        <end position="661"/>
    </location>
</feature>
<comment type="subunit">
    <text evidence="2">Monomer.</text>
</comment>
<proteinExistence type="predicted"/>
<evidence type="ECO:0000259" key="9">
    <source>
        <dbReference type="Pfam" id="PF14509"/>
    </source>
</evidence>
<evidence type="ECO:0000256" key="5">
    <source>
        <dbReference type="ARBA" id="ARBA00023295"/>
    </source>
</evidence>
<dbReference type="RefSeq" id="WP_052955986.1">
    <property type="nucleotide sequence ID" value="NZ_BBWV01000003.1"/>
</dbReference>
<dbReference type="STRING" id="1220578.FPE01S_03_05470"/>
<dbReference type="InterPro" id="IPR013780">
    <property type="entry name" value="Glyco_hydro_b"/>
</dbReference>
<dbReference type="InterPro" id="IPR029486">
    <property type="entry name" value="GH97_N"/>
</dbReference>
<dbReference type="InterPro" id="IPR014718">
    <property type="entry name" value="GH-type_carb-bd"/>
</dbReference>
<dbReference type="GO" id="GO:0016798">
    <property type="term" value="F:hydrolase activity, acting on glycosyl bonds"/>
    <property type="evidence" value="ECO:0007669"/>
    <property type="project" value="UniProtKB-KW"/>
</dbReference>
<dbReference type="InterPro" id="IPR017853">
    <property type="entry name" value="GH"/>
</dbReference>
<evidence type="ECO:0000313" key="11">
    <source>
        <dbReference type="Proteomes" id="UP000033121"/>
    </source>
</evidence>
<evidence type="ECO:0000256" key="6">
    <source>
        <dbReference type="SAM" id="SignalP"/>
    </source>
</evidence>
<comment type="cofactor">
    <cofactor evidence="1">
        <name>Ca(2+)</name>
        <dbReference type="ChEBI" id="CHEBI:29108"/>
    </cofactor>
</comment>
<accession>A0A0E9N590</accession>
<dbReference type="InterPro" id="IPR029483">
    <property type="entry name" value="GH97_C"/>
</dbReference>
<dbReference type="InterPro" id="IPR052720">
    <property type="entry name" value="Glycosyl_hydrolase_97"/>
</dbReference>
<sequence>MFYPLRFAILVMGLVIAPKLQAATDSLKLAAPSGNIRVKIWQEKQLHFTVWYREQVILQKGTVDIMPVDKPALSASGPWRRVENHEVKDTIVSPVPEKRIRIPDHYRQLILNFRSGYKVVFRAYDDGVAYRIISGFADSMVIRQETAIFSFPGKPVTILPLLPESAADRFQQSFEDTYSVVGLDTLASTALTYSPVMIRNAGLPTIVLTESDLEHYPGMFLTRGNAPADPLSLQAVFAAYPEKVIIDSGEFSQKKVTARTGFLARTTGSNSFPWRIMAIAVDEKELPGNDIVYRLASPSRLTETSWIRPGNITDEWIIDLNLYHLPFKAGRNTETYKYYVDFAARFGIDRVMLDAGWSDNNDLFKVIPQINMDSLTAYAREKGVKIALWTLALTLDRQLDSILPVFRKWGVDFIMTDFINRDDQVAVDFHHRIAKACAGQKIMIMFHGSFPPKGFNRTWPNAVAREGVLGSEYNIWSDRVTPEHDTWLPFVRMVAGPLDYEPGLLNNASRKSFRAIEGFVMSAGTRCHQLAMYGVYDSPIQFFVGNPSQAITEPAFMELLGEIPTLWDETRILAGRAGEHLVTARRKGNTWYVAGITNWSPRIFVLEGDFLEAGNYQATICRDGLNAEKYPADYSIGRQAFSNTSRLELAMAAGGGFLVKIEKLAD</sequence>
<dbReference type="Proteomes" id="UP000033121">
    <property type="component" value="Unassembled WGS sequence"/>
</dbReference>
<dbReference type="Pfam" id="PF14508">
    <property type="entry name" value="GH97_N"/>
    <property type="match status" value="1"/>
</dbReference>
<dbReference type="Gene3D" id="3.20.20.70">
    <property type="entry name" value="Aldolase class I"/>
    <property type="match status" value="1"/>
</dbReference>
<evidence type="ECO:0000259" key="8">
    <source>
        <dbReference type="Pfam" id="PF14508"/>
    </source>
</evidence>